<dbReference type="Proteomes" id="UP000183658">
    <property type="component" value="Unassembled WGS sequence"/>
</dbReference>
<evidence type="ECO:0000313" key="3">
    <source>
        <dbReference type="Proteomes" id="UP000183658"/>
    </source>
</evidence>
<protein>
    <recommendedName>
        <fullName evidence="1">GAF domain-containing protein</fullName>
    </recommendedName>
</protein>
<reference evidence="3" key="1">
    <citation type="submission" date="2016-10" db="EMBL/GenBank/DDBJ databases">
        <authorList>
            <person name="Varghese N."/>
            <person name="Submissions S."/>
        </authorList>
    </citation>
    <scope>NUCLEOTIDE SEQUENCE [LARGE SCALE GENOMIC DNA]</scope>
    <source>
        <strain evidence="3">DSM 15719</strain>
    </source>
</reference>
<organism evidence="2 3">
    <name type="scientific">Flavobacterium frigoris</name>
    <dbReference type="NCBI Taxonomy" id="229204"/>
    <lineage>
        <taxon>Bacteria</taxon>
        <taxon>Pseudomonadati</taxon>
        <taxon>Bacteroidota</taxon>
        <taxon>Flavobacteriia</taxon>
        <taxon>Flavobacteriales</taxon>
        <taxon>Flavobacteriaceae</taxon>
        <taxon>Flavobacterium</taxon>
    </lineage>
</organism>
<evidence type="ECO:0000259" key="1">
    <source>
        <dbReference type="Pfam" id="PF01590"/>
    </source>
</evidence>
<sequence length="789" mass="91874">MNTLIFNESPFKTLISFHKLIESLEEITLSDVDYRSNYAKAVLKEIELIPEFRTGIADLSIIENNKTLIKYLLADLFPTSLTNNEIKAVTIPFQNLTFNYSQRFKKILDAAGDFDLTIRDFNDDQFYILSCILILNSYYGQQFDYNKPLFYDIPNSNGIINHYRILYNADFIEIYPTEKAVPLSSEDIDELMDNYSTIDLWKEKFPLESWILKGFGIVTLYDATKESAISNLKTNLLKSEKDQNDINKNSDAIFKSIFKVPDLRIGLLIYNEEEGKFIKPPFKNGELESFILLNENEIPCEKAFLGCSFSTLLEDKKPFSISNVEHFSTIPGNEMFAKHLLAQGIKSCILAPVIKDNKLLGIMELVSSQPRQLNSINANNLDLILPYIVDTLERYNTDLENQLEAIIQREYTAIHSSVYWKFRNEAQKYFQTNTSNKDYIFKEIVFKEVYPLYGQIDIKGSSEHRNATVKTDLKNQLNVLSAILENLEVNSTLHLLEQRKFEMQSYAKELQLELKADTEQQIQNYIQKEIHPILSNSQIEGECQLLINSYFEDLDPKTGLFYQARKKFDDAMSIINKKMATVLDKEQVEAQHIFPHYFERFKTDGVEHNLYIGASIAPSQPFDLMYLNNLRLWQLQTLCKMELEHHQLKSALPYELDVTSLILVFSSPISIRFRMDEKRFDVDGTYNARYEVVKKRIDKSNIKGTTERITQKEKITIVYSHNYEETEYLKYIKFLQFKRILEPTIEQFDVEELQGVSGLKALRVKVLNTVDQNSPDKRYTYQELLDELN</sequence>
<dbReference type="OrthoDB" id="627374at2"/>
<name>A0A1H9IZV5_FLAFI</name>
<evidence type="ECO:0000313" key="2">
    <source>
        <dbReference type="EMBL" id="SEQ80130.1"/>
    </source>
</evidence>
<dbReference type="EMBL" id="FOFZ01000004">
    <property type="protein sequence ID" value="SEQ80130.1"/>
    <property type="molecule type" value="Genomic_DNA"/>
</dbReference>
<dbReference type="RefSeq" id="WP_074722925.1">
    <property type="nucleotide sequence ID" value="NZ_CBCRVS010000008.1"/>
</dbReference>
<dbReference type="SUPFAM" id="SSF55781">
    <property type="entry name" value="GAF domain-like"/>
    <property type="match status" value="1"/>
</dbReference>
<dbReference type="AlphaFoldDB" id="A0A1H9IZV5"/>
<feature type="domain" description="GAF" evidence="1">
    <location>
        <begin position="306"/>
        <end position="370"/>
    </location>
</feature>
<keyword evidence="3" id="KW-1185">Reference proteome</keyword>
<gene>
    <name evidence="2" type="ORF">SAMN05444355_104168</name>
</gene>
<dbReference type="InterPro" id="IPR003018">
    <property type="entry name" value="GAF"/>
</dbReference>
<accession>A0A1H9IZV5</accession>
<dbReference type="Pfam" id="PF01590">
    <property type="entry name" value="GAF"/>
    <property type="match status" value="1"/>
</dbReference>
<proteinExistence type="predicted"/>